<dbReference type="InterPro" id="IPR011013">
    <property type="entry name" value="Gal_mutarotase_sf_dom"/>
</dbReference>
<evidence type="ECO:0000259" key="7">
    <source>
        <dbReference type="Pfam" id="PF04349"/>
    </source>
</evidence>
<evidence type="ECO:0000256" key="1">
    <source>
        <dbReference type="ARBA" id="ARBA00004418"/>
    </source>
</evidence>
<protein>
    <submittedName>
        <fullName evidence="8">Glucans biosynthesis protein</fullName>
    </submittedName>
</protein>
<reference evidence="8 9" key="1">
    <citation type="submission" date="2016-10" db="EMBL/GenBank/DDBJ databases">
        <authorList>
            <person name="de Groot N.N."/>
        </authorList>
    </citation>
    <scope>NUCLEOTIDE SEQUENCE [LARGE SCALE GENOMIC DNA]</scope>
    <source>
        <strain evidence="8 9">DSM 25584</strain>
    </source>
</reference>
<dbReference type="FunFam" id="2.70.98.10:FF:000001">
    <property type="entry name" value="Glucans biosynthesis protein G"/>
    <property type="match status" value="1"/>
</dbReference>
<dbReference type="Gene3D" id="2.60.40.10">
    <property type="entry name" value="Immunoglobulins"/>
    <property type="match status" value="1"/>
</dbReference>
<evidence type="ECO:0000256" key="3">
    <source>
        <dbReference type="ARBA" id="ARBA00009284"/>
    </source>
</evidence>
<sequence>MTAWTRRRVLGTLLVASSQSFSVPVAGAGTAPTLGAGTPFSFERLKARARDLANAPFSPRATPASDIASKIDYDAHGEIGYRRDAALFADGTGAFPVTFFHLGRLFQKPVQMHVVDGGRSAAIRYDPAYFDIPQDNPARRMPADAGFAGFRVHEWRKRGDWAHTDWAAFLGASYFRAIGALEQYGLSARGIAVDTATATGEEFPAFVEFHIEPAPTPRDPVTVHALLDGPSIAGAYRFELSRTAGVVMDVEAHLFLRRAVTRLGIAPLTSMFWYAQHDKPYRADWRPEVHDSDGLCLWRGNGERIWRPLNNPAEPRVSSFQDTDPRGFGLFQRDRDFANYRDGVHYERRPSAWVEPLAPWGDGAVELIELPTNNEIHDNIVAAWRPAQPIRAGDELTFRYRLHWVADHPHPSESLARCVGTWVGAGGERGAPALVGTTRFAVAFAGGVLDTLGSYAQPRCIVEASRGKLLNIRAEHVPETGRWRAIFDLAANGTAPVELRLYLRQGDRALTETWLYQHVPERTA</sequence>
<dbReference type="GO" id="GO:0003824">
    <property type="term" value="F:catalytic activity"/>
    <property type="evidence" value="ECO:0007669"/>
    <property type="project" value="InterPro"/>
</dbReference>
<accession>A0A1G7LTX0</accession>
<dbReference type="PANTHER" id="PTHR30504:SF3">
    <property type="entry name" value="GLUCANS BIOSYNTHESIS PROTEIN D"/>
    <property type="match status" value="1"/>
</dbReference>
<dbReference type="InterPro" id="IPR014718">
    <property type="entry name" value="GH-type_carb-bd"/>
</dbReference>
<dbReference type="InterPro" id="IPR013783">
    <property type="entry name" value="Ig-like_fold"/>
</dbReference>
<feature type="domain" description="Glucan biosynthesis periplasmic MdoG C-terminal" evidence="7">
    <location>
        <begin position="40"/>
        <end position="517"/>
    </location>
</feature>
<dbReference type="InterPro" id="IPR014756">
    <property type="entry name" value="Ig_E-set"/>
</dbReference>
<evidence type="ECO:0000313" key="8">
    <source>
        <dbReference type="EMBL" id="SDF52861.1"/>
    </source>
</evidence>
<gene>
    <name evidence="8" type="ORF">SAMN05216241_101372</name>
</gene>
<dbReference type="STRING" id="1082479.SAMN05216241_101372"/>
<dbReference type="SUPFAM" id="SSF74650">
    <property type="entry name" value="Galactose mutarotase-like"/>
    <property type="match status" value="1"/>
</dbReference>
<dbReference type="SUPFAM" id="SSF81296">
    <property type="entry name" value="E set domains"/>
    <property type="match status" value="1"/>
</dbReference>
<dbReference type="RefSeq" id="WP_090018399.1">
    <property type="nucleotide sequence ID" value="NZ_FNCE01000001.1"/>
</dbReference>
<evidence type="ECO:0000313" key="9">
    <source>
        <dbReference type="Proteomes" id="UP000199415"/>
    </source>
</evidence>
<dbReference type="Gene3D" id="2.70.98.10">
    <property type="match status" value="1"/>
</dbReference>
<evidence type="ECO:0000256" key="4">
    <source>
        <dbReference type="ARBA" id="ARBA00022729"/>
    </source>
</evidence>
<comment type="similarity">
    <text evidence="3">Belongs to the OpgD/OpgG family.</text>
</comment>
<dbReference type="OrthoDB" id="9777817at2"/>
<keyword evidence="9" id="KW-1185">Reference proteome</keyword>
<keyword evidence="5" id="KW-0574">Periplasm</keyword>
<evidence type="ECO:0000256" key="2">
    <source>
        <dbReference type="ARBA" id="ARBA00005001"/>
    </source>
</evidence>
<evidence type="ECO:0000256" key="5">
    <source>
        <dbReference type="ARBA" id="ARBA00022764"/>
    </source>
</evidence>
<proteinExistence type="inferred from homology"/>
<dbReference type="EMBL" id="FNCE01000001">
    <property type="protein sequence ID" value="SDF52861.1"/>
    <property type="molecule type" value="Genomic_DNA"/>
</dbReference>
<comment type="pathway">
    <text evidence="2">Glycan metabolism; osmoregulated periplasmic glucan (OPG) biosynthesis.</text>
</comment>
<dbReference type="GO" id="GO:0030288">
    <property type="term" value="C:outer membrane-bounded periplasmic space"/>
    <property type="evidence" value="ECO:0007669"/>
    <property type="project" value="TreeGrafter"/>
</dbReference>
<feature type="chain" id="PRO_5011683725" evidence="6">
    <location>
        <begin position="23"/>
        <end position="524"/>
    </location>
</feature>
<dbReference type="PANTHER" id="PTHR30504">
    <property type="entry name" value="GLUCANS BIOSYNTHESIS PROTEIN"/>
    <property type="match status" value="1"/>
</dbReference>
<dbReference type="PIRSF" id="PIRSF006281">
    <property type="entry name" value="MdoG"/>
    <property type="match status" value="1"/>
</dbReference>
<dbReference type="InterPro" id="IPR014438">
    <property type="entry name" value="Glucan_biosyn_MdoG/MdoD"/>
</dbReference>
<keyword evidence="4 6" id="KW-0732">Signal</keyword>
<dbReference type="GO" id="GO:0051274">
    <property type="term" value="P:beta-glucan biosynthetic process"/>
    <property type="evidence" value="ECO:0007669"/>
    <property type="project" value="TreeGrafter"/>
</dbReference>
<dbReference type="GO" id="GO:0030246">
    <property type="term" value="F:carbohydrate binding"/>
    <property type="evidence" value="ECO:0007669"/>
    <property type="project" value="InterPro"/>
</dbReference>
<evidence type="ECO:0000256" key="6">
    <source>
        <dbReference type="SAM" id="SignalP"/>
    </source>
</evidence>
<dbReference type="UniPathway" id="UPA00637"/>
<dbReference type="Proteomes" id="UP000199415">
    <property type="component" value="Unassembled WGS sequence"/>
</dbReference>
<organism evidence="8 9">
    <name type="scientific">Limimonas halophila</name>
    <dbReference type="NCBI Taxonomy" id="1082479"/>
    <lineage>
        <taxon>Bacteria</taxon>
        <taxon>Pseudomonadati</taxon>
        <taxon>Pseudomonadota</taxon>
        <taxon>Alphaproteobacteria</taxon>
        <taxon>Rhodospirillales</taxon>
        <taxon>Rhodovibrionaceae</taxon>
        <taxon>Limimonas</taxon>
    </lineage>
</organism>
<dbReference type="InterPro" id="IPR007444">
    <property type="entry name" value="Glucan_biosyn_MdoG_C"/>
</dbReference>
<dbReference type="AlphaFoldDB" id="A0A1G7LTX0"/>
<dbReference type="Pfam" id="PF04349">
    <property type="entry name" value="MdoG"/>
    <property type="match status" value="1"/>
</dbReference>
<comment type="subcellular location">
    <subcellularLocation>
        <location evidence="1">Periplasm</location>
    </subcellularLocation>
</comment>
<feature type="signal peptide" evidence="6">
    <location>
        <begin position="1"/>
        <end position="22"/>
    </location>
</feature>
<name>A0A1G7LTX0_9PROT</name>